<keyword evidence="1" id="KW-0732">Signal</keyword>
<dbReference type="AlphaFoldDB" id="A0A9N9T442"/>
<dbReference type="OrthoDB" id="6340082at2759"/>
<dbReference type="PROSITE" id="PS50041">
    <property type="entry name" value="C_TYPE_LECTIN_2"/>
    <property type="match status" value="1"/>
</dbReference>
<dbReference type="SUPFAM" id="SSF56436">
    <property type="entry name" value="C-type lectin-like"/>
    <property type="match status" value="1"/>
</dbReference>
<dbReference type="Gene3D" id="3.10.100.10">
    <property type="entry name" value="Mannose-Binding Protein A, subunit A"/>
    <property type="match status" value="1"/>
</dbReference>
<dbReference type="EMBL" id="OU898280">
    <property type="protein sequence ID" value="CAG9835244.1"/>
    <property type="molecule type" value="Genomic_DNA"/>
</dbReference>
<dbReference type="InterPro" id="IPR001304">
    <property type="entry name" value="C-type_lectin-like"/>
</dbReference>
<evidence type="ECO:0000259" key="2">
    <source>
        <dbReference type="PROSITE" id="PS50041"/>
    </source>
</evidence>
<evidence type="ECO:0000313" key="4">
    <source>
        <dbReference type="Proteomes" id="UP001153709"/>
    </source>
</evidence>
<organism evidence="3 4">
    <name type="scientific">Diabrotica balteata</name>
    <name type="common">Banded cucumber beetle</name>
    <dbReference type="NCBI Taxonomy" id="107213"/>
    <lineage>
        <taxon>Eukaryota</taxon>
        <taxon>Metazoa</taxon>
        <taxon>Ecdysozoa</taxon>
        <taxon>Arthropoda</taxon>
        <taxon>Hexapoda</taxon>
        <taxon>Insecta</taxon>
        <taxon>Pterygota</taxon>
        <taxon>Neoptera</taxon>
        <taxon>Endopterygota</taxon>
        <taxon>Coleoptera</taxon>
        <taxon>Polyphaga</taxon>
        <taxon>Cucujiformia</taxon>
        <taxon>Chrysomeloidea</taxon>
        <taxon>Chrysomelidae</taxon>
        <taxon>Galerucinae</taxon>
        <taxon>Diabroticina</taxon>
        <taxon>Diabroticites</taxon>
        <taxon>Diabrotica</taxon>
    </lineage>
</organism>
<reference evidence="3" key="1">
    <citation type="submission" date="2022-01" db="EMBL/GenBank/DDBJ databases">
        <authorList>
            <person name="King R."/>
        </authorList>
    </citation>
    <scope>NUCLEOTIDE SEQUENCE</scope>
</reference>
<gene>
    <name evidence="3" type="ORF">DIABBA_LOCUS8459</name>
</gene>
<accession>A0A9N9T442</accession>
<evidence type="ECO:0000313" key="3">
    <source>
        <dbReference type="EMBL" id="CAG9835244.1"/>
    </source>
</evidence>
<dbReference type="Pfam" id="PF00059">
    <property type="entry name" value="Lectin_C"/>
    <property type="match status" value="1"/>
</dbReference>
<dbReference type="SMART" id="SM00034">
    <property type="entry name" value="CLECT"/>
    <property type="match status" value="1"/>
</dbReference>
<feature type="chain" id="PRO_5040252238" description="C-type lectin domain-containing protein" evidence="1">
    <location>
        <begin position="31"/>
        <end position="202"/>
    </location>
</feature>
<dbReference type="PANTHER" id="PTHR22803">
    <property type="entry name" value="MANNOSE, PHOSPHOLIPASE, LECTIN RECEPTOR RELATED"/>
    <property type="match status" value="1"/>
</dbReference>
<dbReference type="Proteomes" id="UP001153709">
    <property type="component" value="Chromosome 5"/>
</dbReference>
<keyword evidence="4" id="KW-1185">Reference proteome</keyword>
<feature type="domain" description="C-type lectin" evidence="2">
    <location>
        <begin position="54"/>
        <end position="167"/>
    </location>
</feature>
<sequence>MLCQLNNMTNKISVILFFFVLIWKENAVEGNVSNFPTITLVQNTKPSIPNLITFGNSVYYIGHTFQGCWLEAMLHCKSLNMDLVSIETREENDFLYHKMKEYFGNGPEYWFWTSGTKLQNRWVWMGKGRPVNYYNWYPRQPDNAGNKENCIEVRYNWQAGIRWNDRNEHDSGLHALCEAEILKPVAEIVNIGCNSTNSIPIL</sequence>
<proteinExistence type="predicted"/>
<name>A0A9N9T442_DIABA</name>
<protein>
    <recommendedName>
        <fullName evidence="2">C-type lectin domain-containing protein</fullName>
    </recommendedName>
</protein>
<dbReference type="InterPro" id="IPR016187">
    <property type="entry name" value="CTDL_fold"/>
</dbReference>
<dbReference type="InterPro" id="IPR016186">
    <property type="entry name" value="C-type_lectin-like/link_sf"/>
</dbReference>
<feature type="signal peptide" evidence="1">
    <location>
        <begin position="1"/>
        <end position="30"/>
    </location>
</feature>
<evidence type="ECO:0000256" key="1">
    <source>
        <dbReference type="SAM" id="SignalP"/>
    </source>
</evidence>
<dbReference type="CDD" id="cd00037">
    <property type="entry name" value="CLECT"/>
    <property type="match status" value="1"/>
</dbReference>
<dbReference type="InterPro" id="IPR050111">
    <property type="entry name" value="C-type_lectin/snaclec_domain"/>
</dbReference>